<dbReference type="SUPFAM" id="SSF46565">
    <property type="entry name" value="Chaperone J-domain"/>
    <property type="match status" value="1"/>
</dbReference>
<dbReference type="Proteomes" id="UP001054889">
    <property type="component" value="Unassembled WGS sequence"/>
</dbReference>
<feature type="region of interest" description="Disordered" evidence="3">
    <location>
        <begin position="1189"/>
        <end position="1209"/>
    </location>
</feature>
<feature type="compositionally biased region" description="Polar residues" evidence="3">
    <location>
        <begin position="304"/>
        <end position="323"/>
    </location>
</feature>
<dbReference type="PROSITE" id="PS51318">
    <property type="entry name" value="TAT"/>
    <property type="match status" value="1"/>
</dbReference>
<feature type="compositionally biased region" description="Polar residues" evidence="3">
    <location>
        <begin position="1050"/>
        <end position="1077"/>
    </location>
</feature>
<dbReference type="GO" id="GO:0072583">
    <property type="term" value="P:clathrin-dependent endocytosis"/>
    <property type="evidence" value="ECO:0007669"/>
    <property type="project" value="TreeGrafter"/>
</dbReference>
<dbReference type="InterPro" id="IPR006311">
    <property type="entry name" value="TAT_signal"/>
</dbReference>
<feature type="compositionally biased region" description="Basic and acidic residues" evidence="3">
    <location>
        <begin position="909"/>
        <end position="925"/>
    </location>
</feature>
<dbReference type="PANTHER" id="PTHR23172">
    <property type="entry name" value="AUXILIN/CYCLIN G-ASSOCIATED KINASE-RELATED"/>
    <property type="match status" value="1"/>
</dbReference>
<dbReference type="PANTHER" id="PTHR23172:SF87">
    <property type="entry name" value="CHAPERONE DNAJ-DOMAIN SUPERFAMILY PROTEIN"/>
    <property type="match status" value="1"/>
</dbReference>
<dbReference type="GO" id="GO:0031982">
    <property type="term" value="C:vesicle"/>
    <property type="evidence" value="ECO:0007669"/>
    <property type="project" value="TreeGrafter"/>
</dbReference>
<feature type="compositionally biased region" description="Basic and acidic residues" evidence="3">
    <location>
        <begin position="504"/>
        <end position="517"/>
    </location>
</feature>
<reference evidence="5" key="1">
    <citation type="journal article" date="2018" name="DNA Res.">
        <title>Multiple hybrid de novo genome assembly of finger millet, an orphan allotetraploid crop.</title>
        <authorList>
            <person name="Hatakeyama M."/>
            <person name="Aluri S."/>
            <person name="Balachadran M.T."/>
            <person name="Sivarajan S.R."/>
            <person name="Patrignani A."/>
            <person name="Gruter S."/>
            <person name="Poveda L."/>
            <person name="Shimizu-Inatsugi R."/>
            <person name="Baeten J."/>
            <person name="Francoijs K.J."/>
            <person name="Nataraja K.N."/>
            <person name="Reddy Y.A.N."/>
            <person name="Phadnis S."/>
            <person name="Ravikumar R.L."/>
            <person name="Schlapbach R."/>
            <person name="Sreeman S.M."/>
            <person name="Shimizu K.K."/>
        </authorList>
    </citation>
    <scope>NUCLEOTIDE SEQUENCE</scope>
</reference>
<dbReference type="GO" id="GO:0030276">
    <property type="term" value="F:clathrin binding"/>
    <property type="evidence" value="ECO:0007669"/>
    <property type="project" value="TreeGrafter"/>
</dbReference>
<feature type="coiled-coil region" evidence="2">
    <location>
        <begin position="1294"/>
        <end position="1326"/>
    </location>
</feature>
<comment type="caution">
    <text evidence="5">The sequence shown here is derived from an EMBL/GenBank/DDBJ whole genome shotgun (WGS) entry which is preliminary data.</text>
</comment>
<accession>A0AAV5DXW5</accession>
<feature type="region of interest" description="Disordered" evidence="3">
    <location>
        <begin position="464"/>
        <end position="528"/>
    </location>
</feature>
<protein>
    <recommendedName>
        <fullName evidence="4">DUF6598 domain-containing protein</fullName>
    </recommendedName>
</protein>
<dbReference type="InterPro" id="IPR046533">
    <property type="entry name" value="DUF6598"/>
</dbReference>
<dbReference type="EMBL" id="BQKI01000071">
    <property type="protein sequence ID" value="GJN15322.1"/>
    <property type="molecule type" value="Genomic_DNA"/>
</dbReference>
<evidence type="ECO:0000256" key="3">
    <source>
        <dbReference type="SAM" id="MobiDB-lite"/>
    </source>
</evidence>
<organism evidence="5 6">
    <name type="scientific">Eleusine coracana subsp. coracana</name>
    <dbReference type="NCBI Taxonomy" id="191504"/>
    <lineage>
        <taxon>Eukaryota</taxon>
        <taxon>Viridiplantae</taxon>
        <taxon>Streptophyta</taxon>
        <taxon>Embryophyta</taxon>
        <taxon>Tracheophyta</taxon>
        <taxon>Spermatophyta</taxon>
        <taxon>Magnoliopsida</taxon>
        <taxon>Liliopsida</taxon>
        <taxon>Poales</taxon>
        <taxon>Poaceae</taxon>
        <taxon>PACMAD clade</taxon>
        <taxon>Chloridoideae</taxon>
        <taxon>Cynodonteae</taxon>
        <taxon>Eleusininae</taxon>
        <taxon>Eleusine</taxon>
    </lineage>
</organism>
<feature type="compositionally biased region" description="Basic and acidic residues" evidence="3">
    <location>
        <begin position="1080"/>
        <end position="1168"/>
    </location>
</feature>
<feature type="region of interest" description="Disordered" evidence="3">
    <location>
        <begin position="590"/>
        <end position="612"/>
    </location>
</feature>
<feature type="domain" description="DUF6598" evidence="4">
    <location>
        <begin position="1415"/>
        <end position="1497"/>
    </location>
</feature>
<feature type="compositionally biased region" description="Polar residues" evidence="3">
    <location>
        <begin position="927"/>
        <end position="946"/>
    </location>
</feature>
<feature type="compositionally biased region" description="Basic and acidic residues" evidence="3">
    <location>
        <begin position="1014"/>
        <end position="1046"/>
    </location>
</feature>
<feature type="compositionally biased region" description="Polar residues" evidence="3">
    <location>
        <begin position="269"/>
        <end position="295"/>
    </location>
</feature>
<evidence type="ECO:0000259" key="4">
    <source>
        <dbReference type="Pfam" id="PF20241"/>
    </source>
</evidence>
<dbReference type="InterPro" id="IPR036869">
    <property type="entry name" value="J_dom_sf"/>
</dbReference>
<dbReference type="Gene3D" id="1.10.287.110">
    <property type="entry name" value="DnaJ domain"/>
    <property type="match status" value="1"/>
</dbReference>
<feature type="compositionally biased region" description="Polar residues" evidence="3">
    <location>
        <begin position="954"/>
        <end position="992"/>
    </location>
</feature>
<dbReference type="GO" id="GO:0072318">
    <property type="term" value="P:clathrin coat disassembly"/>
    <property type="evidence" value="ECO:0007669"/>
    <property type="project" value="TreeGrafter"/>
</dbReference>
<keyword evidence="6" id="KW-1185">Reference proteome</keyword>
<evidence type="ECO:0000313" key="6">
    <source>
        <dbReference type="Proteomes" id="UP001054889"/>
    </source>
</evidence>
<dbReference type="FunFam" id="1.10.287.110:FF:000009">
    <property type="entry name" value="Auxilin-related protein 1"/>
    <property type="match status" value="1"/>
</dbReference>
<feature type="compositionally biased region" description="Basic residues" evidence="3">
    <location>
        <begin position="469"/>
        <end position="479"/>
    </location>
</feature>
<feature type="compositionally biased region" description="Polar residues" evidence="3">
    <location>
        <begin position="405"/>
        <end position="420"/>
    </location>
</feature>
<feature type="region of interest" description="Disordered" evidence="3">
    <location>
        <begin position="265"/>
        <end position="342"/>
    </location>
</feature>
<dbReference type="Pfam" id="PF20241">
    <property type="entry name" value="DUF6598"/>
    <property type="match status" value="1"/>
</dbReference>
<reference evidence="5" key="2">
    <citation type="submission" date="2021-12" db="EMBL/GenBank/DDBJ databases">
        <title>Resequencing data analysis of finger millet.</title>
        <authorList>
            <person name="Hatakeyama M."/>
            <person name="Aluri S."/>
            <person name="Balachadran M.T."/>
            <person name="Sivarajan S.R."/>
            <person name="Poveda L."/>
            <person name="Shimizu-Inatsugi R."/>
            <person name="Schlapbach R."/>
            <person name="Sreeman S.M."/>
            <person name="Shimizu K.K."/>
        </authorList>
    </citation>
    <scope>NUCLEOTIDE SEQUENCE</scope>
</reference>
<evidence type="ECO:0000256" key="2">
    <source>
        <dbReference type="SAM" id="Coils"/>
    </source>
</evidence>
<evidence type="ECO:0000256" key="1">
    <source>
        <dbReference type="ARBA" id="ARBA00023054"/>
    </source>
</evidence>
<evidence type="ECO:0000313" key="5">
    <source>
        <dbReference type="EMBL" id="GJN15322.1"/>
    </source>
</evidence>
<name>A0AAV5DXW5_ELECO</name>
<feature type="region of interest" description="Disordered" evidence="3">
    <location>
        <begin position="402"/>
        <end position="440"/>
    </location>
</feature>
<keyword evidence="1 2" id="KW-0175">Coiled coil</keyword>
<sequence length="1600" mass="177570">MDAARRERRHHRKAAAAAAAATAAAGMAPVGTGGGAAAAARAAYGDVFRGPPRFAAPFGAAPVDYAEVFGGVAAACSIPFLDLPPAAAVGDDDDFFACKGKGDYGEIFARFDFADFALPYEDLFAAPEPEREPEVEEIASSSGSSRSSIYKESIQLEDEAPILPQQYQNLDSVQHKVSPISFRPDTASQQFVMSYNKTTERRPDDLVEMSTVEPSKEYVIDSRNLSHGPETNHVSKFYNGIMVNGDNEKNISTASVSAKCPESEFAVGQKQQSPSCTPISGSVSANENHTSPETNHVSRFDNDTLANSNNEKNTSFASVATRSPESEFAAGQKQQSPVWPPISVNVSANKQHFDSHSMHSSATPPDYAFLRVSDDAQTQPIKLQPSSRQQPNLLKENAAKGGANHVNQFSPTSVHTTLRSNAPQADQKADADANPTSASAAMKEAMHFAEARLKAAKELLERKGDSFKLRKKPSHHRSTRSTEIKAPVPVEVDTSEQKLSTKKSLKEEKNIEDSLSDKHKKLSASRLDHSDERVLEKPQQMMEPCTESCETSSKIEKLGNWRSGDEFYELTGDDQKYKMDKATVEDDNCKQTSLITSPGKDKKSEPEFNATDPDLERYEKLWEVNDGMDVGGKHSNLREDIRASVDKNGASVILETSTENMSHQEIRSSKLDGLAIPEKAKENLDDVNDECVELPYMNYTSSKLDSTKDTSGSLSEDYLSVNHASVFRDLGNCSPNVTSVSGTSQEHTNSDLAPEVPCDGGVQEELGGSYVCDSSPRGVSTVDQEVDTYGREKFSFISESFLPNDGAELKEVPFEEVQKAEIEKENGPCAHPEETVVDLNAEPEEGNITLQNKKLADSEESDMLNVFEVASKLIKRDLDQGPRESMAMGHGEVDSRMEGGGNGSNAALKSKEVEETPLENREKTSAEVGSTHGNLYTKSSESTIRGQSDLGAKCNTTVEEVGSESFSGVASDSTSRTSISPQDETASSSGMYTKQHLVQKDKTATSQTSNKSAPDVKETGEICREGEGELPGEKFICEENKNRANKMEGNYTTSRIPKAAQQSPSLPKSAEGPTSVSAEAMKKETLGVRRANERDNVRRTESTSEKDKGSSQRTEEAKESERRSQKERELAEERERRKLEEERERERKKDRLAVERATREAHERAFAEAREKAEKMAFERISAARQRASAEAREKEERASAEARIKAERAAVERATAEARERAIEKAKAERALAEARERRERYRSSFKERSTNQDLLQDMQFQRAASSNFNRNPDSSYKAVVEVESALRHKARLERHQRTAERVTKALAEKNMRDLKAQREQAEKHRLSEFLDPEIKRWSNGKEGNLRALLSTLQYILGAESGWQPVPLTDLITAAAVKKAYRKATLCVHPDKLQQRGATIRQKYICEKVFDLLKNDMLTLTGPCRGLAASSHVTIEISLKIKCDDGDRDLSKGMIEHQGTNTAHTREITTRLLTGWMSTVQLVYTSVPDALEQSISWRDRVIFSLEDHDPELEPPGFYPQLVHRFRKRDSWEDRVAHVLHIVRVHLQFTLGHIDDRRTIYKEECAVRVKVEWTAILNSMRRNVFRYVEKTTCSPNLNTS</sequence>
<dbReference type="GO" id="GO:0005737">
    <property type="term" value="C:cytoplasm"/>
    <property type="evidence" value="ECO:0007669"/>
    <property type="project" value="TreeGrafter"/>
</dbReference>
<proteinExistence type="predicted"/>
<feature type="region of interest" description="Disordered" evidence="3">
    <location>
        <begin position="880"/>
        <end position="1168"/>
    </location>
</feature>
<gene>
    <name evidence="5" type="primary">gb02223</name>
    <name evidence="5" type="ORF">PR202_gb02223</name>
</gene>